<evidence type="ECO:0000256" key="5">
    <source>
        <dbReference type="ARBA" id="ARBA00022842"/>
    </source>
</evidence>
<dbReference type="Proteomes" id="UP000282654">
    <property type="component" value="Unassembled WGS sequence"/>
</dbReference>
<dbReference type="Gene3D" id="3.40.50.880">
    <property type="match status" value="1"/>
</dbReference>
<evidence type="ECO:0000259" key="8">
    <source>
        <dbReference type="Pfam" id="PF01656"/>
    </source>
</evidence>
<evidence type="ECO:0000259" key="9">
    <source>
        <dbReference type="Pfam" id="PF07685"/>
    </source>
</evidence>
<reference evidence="10 11" key="1">
    <citation type="submission" date="2018-11" db="EMBL/GenBank/DDBJ databases">
        <title>Genomic Encyclopedia of Type Strains, Phase IV (KMG-IV): sequencing the most valuable type-strain genomes for metagenomic binning, comparative biology and taxonomic classification.</title>
        <authorList>
            <person name="Goeker M."/>
        </authorList>
    </citation>
    <scope>NUCLEOTIDE SEQUENCE [LARGE SCALE GENOMIC DNA]</scope>
    <source>
        <strain evidence="10 11">DSM 102936</strain>
    </source>
</reference>
<dbReference type="SUPFAM" id="SSF52540">
    <property type="entry name" value="P-loop containing nucleoside triphosphate hydrolases"/>
    <property type="match status" value="1"/>
</dbReference>
<protein>
    <recommendedName>
        <fullName evidence="7">Cobyrinate a,c-diamide synthase</fullName>
        <ecNumber evidence="7">6.3.5.11</ecNumber>
    </recommendedName>
    <alternativeName>
        <fullName evidence="7">Cobyrinic acid a,c-diamide synthetase</fullName>
    </alternativeName>
</protein>
<feature type="site" description="Increases nucleophilicity of active site Cys" evidence="7">
    <location>
        <position position="438"/>
    </location>
</feature>
<evidence type="ECO:0000256" key="3">
    <source>
        <dbReference type="ARBA" id="ARBA00022741"/>
    </source>
</evidence>
<comment type="caution">
    <text evidence="10">The sequence shown here is derived from an EMBL/GenBank/DDBJ whole genome shotgun (WGS) entry which is preliminary data.</text>
</comment>
<comment type="function">
    <text evidence="7">Catalyzes the ATP-dependent amidation of the two carboxylate groups at positions a and c of cobyrinate, using either L-glutamine or ammonia as the nitrogen source.</text>
</comment>
<dbReference type="NCBIfam" id="TIGR00379">
    <property type="entry name" value="cobB"/>
    <property type="match status" value="1"/>
</dbReference>
<gene>
    <name evidence="7" type="primary">cbiA</name>
    <name evidence="10" type="ORF">EDD75_1492</name>
</gene>
<comment type="catalytic activity">
    <reaction evidence="7">
        <text>cob(II)yrinate + 2 L-glutamine + 2 ATP + 2 H2O = cob(II)yrinate a,c diamide + 2 L-glutamate + 2 ADP + 2 phosphate + 2 H(+)</text>
        <dbReference type="Rhea" id="RHEA:26289"/>
        <dbReference type="ChEBI" id="CHEBI:15377"/>
        <dbReference type="ChEBI" id="CHEBI:15378"/>
        <dbReference type="ChEBI" id="CHEBI:29985"/>
        <dbReference type="ChEBI" id="CHEBI:30616"/>
        <dbReference type="ChEBI" id="CHEBI:43474"/>
        <dbReference type="ChEBI" id="CHEBI:58359"/>
        <dbReference type="ChEBI" id="CHEBI:58537"/>
        <dbReference type="ChEBI" id="CHEBI:58894"/>
        <dbReference type="ChEBI" id="CHEBI:456216"/>
        <dbReference type="EC" id="6.3.5.11"/>
    </reaction>
</comment>
<keyword evidence="3 7" id="KW-0547">Nucleotide-binding</keyword>
<comment type="domain">
    <text evidence="7">Comprises of two domains. The C-terminal domain contains the binding site for glutamine and catalyzes the hydrolysis of this substrate to glutamate and ammonia. The N-terminal domain is anticipated to bind ATP and cobyrinate and catalyzes the ultimate synthesis of the diamide product. The ammonia produced via the glutaminase domain is probably translocated to the adjacent domain via a molecular tunnel, where it reacts with an activated intermediate.</text>
</comment>
<dbReference type="Pfam" id="PF07685">
    <property type="entry name" value="GATase_3"/>
    <property type="match status" value="1"/>
</dbReference>
<dbReference type="GO" id="GO:0005524">
    <property type="term" value="F:ATP binding"/>
    <property type="evidence" value="ECO:0007669"/>
    <property type="project" value="UniProtKB-UniRule"/>
</dbReference>
<dbReference type="Pfam" id="PF01656">
    <property type="entry name" value="CbiA"/>
    <property type="match status" value="1"/>
</dbReference>
<dbReference type="RefSeq" id="WP_123930194.1">
    <property type="nucleotide sequence ID" value="NZ_RKRE01000002.1"/>
</dbReference>
<dbReference type="NCBIfam" id="NF002204">
    <property type="entry name" value="PRK01077.1"/>
    <property type="match status" value="1"/>
</dbReference>
<name>A0A3N5APN9_9THEO</name>
<dbReference type="GO" id="GO:0042242">
    <property type="term" value="F:cobyrinic acid a,c-diamide synthase activity"/>
    <property type="evidence" value="ECO:0007669"/>
    <property type="project" value="UniProtKB-UniRule"/>
</dbReference>
<sequence length="472" mass="51148">MEQVFNVPRVVIGAPQGRSGKTTVTLGLIAALSARGLKVQPFKKGPDFIDPGWLGRVAGRVCRNLDAFFMDRETLRWSLYRGGAGADVAVIEGAMGLFDGVDLAGSGSTAEIAKALAAPVLLVVNAVRMTRSIAAIVLGCQHFDPEVSIGGVILNNVARPRHERMLRAAVENFCGLPVVGALPKNRAWQIPDRHLGLIPVGEDDRLWQAIEAARAGAEEHLDLDAILAIARAAPPLPLPAPPIETGVRLTEPVRIGVFRDRAFSFYYPENLEALEEAGARLVFIDALHDPLPEVDAVYIGGGFPEVFGAELEANRSLREALRSRVEEGLPVYAECGGLIYLSRSLTYAGRRFAMAGVFPFDVTVDNEPRGHGYMRLRALEGNPYFPPGREIKGHEFHHSALAALPPEGRFGFAVERGYGIDGTRDGLVYKNVLGAYCHIHALAVPDWAVVFVGKAAAYRDQKRSKNQALARV</sequence>
<keyword evidence="6 7" id="KW-0315">Glutamine amidotransferase</keyword>
<evidence type="ECO:0000256" key="2">
    <source>
        <dbReference type="ARBA" id="ARBA00022598"/>
    </source>
</evidence>
<dbReference type="Gene3D" id="3.40.50.300">
    <property type="entry name" value="P-loop containing nucleotide triphosphate hydrolases"/>
    <property type="match status" value="1"/>
</dbReference>
<keyword evidence="5 7" id="KW-0460">Magnesium</keyword>
<dbReference type="CDD" id="cd05388">
    <property type="entry name" value="CobB_N"/>
    <property type="match status" value="1"/>
</dbReference>
<dbReference type="PANTHER" id="PTHR43873:SF1">
    <property type="entry name" value="COBYRINATE A,C-DIAMIDE SYNTHASE"/>
    <property type="match status" value="1"/>
</dbReference>
<comment type="similarity">
    <text evidence="7">Belongs to the CobB/CbiA family.</text>
</comment>
<dbReference type="HAMAP" id="MF_00027">
    <property type="entry name" value="CobB_CbiA"/>
    <property type="match status" value="1"/>
</dbReference>
<dbReference type="CDD" id="cd03130">
    <property type="entry name" value="GATase1_CobB"/>
    <property type="match status" value="1"/>
</dbReference>
<dbReference type="InterPro" id="IPR011698">
    <property type="entry name" value="GATase_3"/>
</dbReference>
<organism evidence="10 11">
    <name type="scientific">Thermodesulfitimonas autotrophica</name>
    <dbReference type="NCBI Taxonomy" id="1894989"/>
    <lineage>
        <taxon>Bacteria</taxon>
        <taxon>Bacillati</taxon>
        <taxon>Bacillota</taxon>
        <taxon>Clostridia</taxon>
        <taxon>Thermoanaerobacterales</taxon>
        <taxon>Thermoanaerobacteraceae</taxon>
        <taxon>Thermodesulfitimonas</taxon>
    </lineage>
</organism>
<evidence type="ECO:0000256" key="7">
    <source>
        <dbReference type="HAMAP-Rule" id="MF_00027"/>
    </source>
</evidence>
<dbReference type="InterPro" id="IPR004484">
    <property type="entry name" value="CbiA/CobB_synth"/>
</dbReference>
<evidence type="ECO:0000256" key="4">
    <source>
        <dbReference type="ARBA" id="ARBA00022840"/>
    </source>
</evidence>
<feature type="domain" description="CobB/CobQ-like glutamine amidotransferase" evidence="9">
    <location>
        <begin position="254"/>
        <end position="442"/>
    </location>
</feature>
<evidence type="ECO:0000256" key="6">
    <source>
        <dbReference type="ARBA" id="ARBA00022962"/>
    </source>
</evidence>
<comment type="miscellaneous">
    <text evidence="7">The a and c carboxylates of cobyrinate are activated for nucleophilic attack via formation of a phosphorylated intermediate by ATP. CbiA catalyzes first the amidation of the c-carboxylate, and then that of the a-carboxylate.</text>
</comment>
<proteinExistence type="inferred from homology"/>
<dbReference type="PROSITE" id="PS51274">
    <property type="entry name" value="GATASE_COBBQ"/>
    <property type="match status" value="1"/>
</dbReference>
<dbReference type="GO" id="GO:0009236">
    <property type="term" value="P:cobalamin biosynthetic process"/>
    <property type="evidence" value="ECO:0007669"/>
    <property type="project" value="UniProtKB-UniRule"/>
</dbReference>
<comment type="cofactor">
    <cofactor evidence="1 7">
        <name>Mg(2+)</name>
        <dbReference type="ChEBI" id="CHEBI:18420"/>
    </cofactor>
</comment>
<dbReference type="AlphaFoldDB" id="A0A3N5APN9"/>
<evidence type="ECO:0000256" key="1">
    <source>
        <dbReference type="ARBA" id="ARBA00001946"/>
    </source>
</evidence>
<comment type="pathway">
    <text evidence="7">Cofactor biosynthesis; adenosylcobalamin biosynthesis; cob(II)yrinate a,c-diamide from sirohydrochlorin (anaerobic route): step 10/10.</text>
</comment>
<evidence type="ECO:0000313" key="11">
    <source>
        <dbReference type="Proteomes" id="UP000282654"/>
    </source>
</evidence>
<dbReference type="SUPFAM" id="SSF52317">
    <property type="entry name" value="Class I glutamine amidotransferase-like"/>
    <property type="match status" value="1"/>
</dbReference>
<feature type="active site" description="Nucleophile" evidence="7">
    <location>
        <position position="335"/>
    </location>
</feature>
<keyword evidence="7" id="KW-0169">Cobalamin biosynthesis</keyword>
<dbReference type="InterPro" id="IPR027417">
    <property type="entry name" value="P-loop_NTPase"/>
</dbReference>
<dbReference type="EMBL" id="RKRE01000002">
    <property type="protein sequence ID" value="RPF47206.1"/>
    <property type="molecule type" value="Genomic_DNA"/>
</dbReference>
<accession>A0A3N5APN9</accession>
<keyword evidence="2 7" id="KW-0436">Ligase</keyword>
<dbReference type="OrthoDB" id="9764035at2"/>
<dbReference type="InterPro" id="IPR029062">
    <property type="entry name" value="Class_I_gatase-like"/>
</dbReference>
<feature type="domain" description="CobQ/CobB/MinD/ParA nucleotide binding" evidence="8">
    <location>
        <begin position="11"/>
        <end position="194"/>
    </location>
</feature>
<evidence type="ECO:0000313" key="10">
    <source>
        <dbReference type="EMBL" id="RPF47206.1"/>
    </source>
</evidence>
<keyword evidence="4 7" id="KW-0067">ATP-binding</keyword>
<keyword evidence="11" id="KW-1185">Reference proteome</keyword>
<dbReference type="PANTHER" id="PTHR43873">
    <property type="entry name" value="COBYRINATE A,C-DIAMIDE SYNTHASE"/>
    <property type="match status" value="1"/>
</dbReference>
<dbReference type="UniPathway" id="UPA00148">
    <property type="reaction ID" value="UER00231"/>
</dbReference>
<dbReference type="EC" id="6.3.5.11" evidence="7"/>
<dbReference type="InterPro" id="IPR002586">
    <property type="entry name" value="CobQ/CobB/MinD/ParA_Nub-bd_dom"/>
</dbReference>